<accession>A0A0D9QT78</accession>
<reference evidence="3 4" key="1">
    <citation type="submission" date="2014-03" db="EMBL/GenBank/DDBJ databases">
        <title>The Genome Sequence of Plasmodium fragile nilgiri.</title>
        <authorList>
            <consortium name="The Broad Institute Genomics Platform"/>
            <consortium name="The Broad Institute Genome Sequencing Center for Infectious Disease"/>
            <person name="Neafsey D."/>
            <person name="Duraisingh M."/>
            <person name="Young S.K."/>
            <person name="Zeng Q."/>
            <person name="Gargeya S."/>
            <person name="Abouelleil A."/>
            <person name="Alvarado L."/>
            <person name="Chapman S.B."/>
            <person name="Gainer-Dewar J."/>
            <person name="Goldberg J."/>
            <person name="Griggs A."/>
            <person name="Gujja S."/>
            <person name="Hansen M."/>
            <person name="Howarth C."/>
            <person name="Imamovic A."/>
            <person name="Larimer J."/>
            <person name="Pearson M."/>
            <person name="Poon T.W."/>
            <person name="Priest M."/>
            <person name="Roberts A."/>
            <person name="Saif S."/>
            <person name="Shea T."/>
            <person name="Sykes S."/>
            <person name="Wortman J."/>
            <person name="Nusbaum C."/>
            <person name="Birren B."/>
        </authorList>
    </citation>
    <scope>NUCLEOTIDE SEQUENCE [LARGE SCALE GENOMIC DNA]</scope>
    <source>
        <strain evidence="4">nilgiri</strain>
    </source>
</reference>
<dbReference type="RefSeq" id="XP_012334599.1">
    <property type="nucleotide sequence ID" value="XM_012479176.1"/>
</dbReference>
<evidence type="ECO:0000313" key="4">
    <source>
        <dbReference type="Proteomes" id="UP000054561"/>
    </source>
</evidence>
<protein>
    <recommendedName>
        <fullName evidence="2">CFA20 domain-containing protein</fullName>
    </recommendedName>
</protein>
<feature type="compositionally biased region" description="Low complexity" evidence="1">
    <location>
        <begin position="302"/>
        <end position="314"/>
    </location>
</feature>
<dbReference type="AlphaFoldDB" id="A0A0D9QT78"/>
<dbReference type="VEuPathDB" id="PlasmoDB:AK88_01541"/>
<dbReference type="PANTHER" id="PTHR12458">
    <property type="entry name" value="ORF PROTEIN"/>
    <property type="match status" value="1"/>
</dbReference>
<name>A0A0D9QT78_PLAFR</name>
<evidence type="ECO:0000256" key="1">
    <source>
        <dbReference type="SAM" id="MobiDB-lite"/>
    </source>
</evidence>
<sequence length="373" mass="42041">MYRNKYQPNILSLLLSAGSKPLDLWKTKTKKGCVRKVLDDTIKLSAIEITSENTSDSYIYTCPEKFSSLGISLPYIVLIVKNMNKYFSFRISVMDDKKCRRTFRISNFQTVTRLSNKWCTMPMILNEGWNIIQINLKEYTEKAFRTKYMETIEVQINASIRIRCIYFCDKIYTNDELKDEYKIFYKKKEKVKYIPPQCLNKPLKKMTIKSVVTGGVCSKGGGTLPTDAEQKETTEHPLITNEISQHVHVEPTSENNLQSADMVEAIELYEESTDDPFFGDKNDGEGTSLAQLIGGEADEQAAAEQAAGSGAEGNDAAEEGAAEQAAGSGAEEHDGEGHDDDPEQLAHIKTLQMDDTNVLYEDVNYETYNNDDN</sequence>
<gene>
    <name evidence="3" type="ORF">AK88_01541</name>
</gene>
<keyword evidence="4" id="KW-1185">Reference proteome</keyword>
<dbReference type="GeneID" id="24266855"/>
<feature type="region of interest" description="Disordered" evidence="1">
    <location>
        <begin position="297"/>
        <end position="345"/>
    </location>
</feature>
<dbReference type="OrthoDB" id="7486196at2759"/>
<dbReference type="EMBL" id="KQ001657">
    <property type="protein sequence ID" value="KJP88851.1"/>
    <property type="molecule type" value="Genomic_DNA"/>
</dbReference>
<dbReference type="Proteomes" id="UP000054561">
    <property type="component" value="Unassembled WGS sequence"/>
</dbReference>
<dbReference type="Pfam" id="PF05018">
    <property type="entry name" value="CFA20_dom"/>
    <property type="match status" value="1"/>
</dbReference>
<evidence type="ECO:0000259" key="2">
    <source>
        <dbReference type="Pfam" id="PF05018"/>
    </source>
</evidence>
<dbReference type="OMA" id="FRTKYME"/>
<dbReference type="InterPro" id="IPR040441">
    <property type="entry name" value="CFA20/CFAP20DC"/>
</dbReference>
<proteinExistence type="predicted"/>
<dbReference type="InterPro" id="IPR007714">
    <property type="entry name" value="CFA20_dom"/>
</dbReference>
<feature type="domain" description="CFA20" evidence="2">
    <location>
        <begin position="1"/>
        <end position="184"/>
    </location>
</feature>
<organism evidence="3 4">
    <name type="scientific">Plasmodium fragile</name>
    <dbReference type="NCBI Taxonomy" id="5857"/>
    <lineage>
        <taxon>Eukaryota</taxon>
        <taxon>Sar</taxon>
        <taxon>Alveolata</taxon>
        <taxon>Apicomplexa</taxon>
        <taxon>Aconoidasida</taxon>
        <taxon>Haemosporida</taxon>
        <taxon>Plasmodiidae</taxon>
        <taxon>Plasmodium</taxon>
        <taxon>Plasmodium (Plasmodium)</taxon>
    </lineage>
</organism>
<evidence type="ECO:0000313" key="3">
    <source>
        <dbReference type="EMBL" id="KJP88851.1"/>
    </source>
</evidence>